<dbReference type="EMBL" id="OQ999676">
    <property type="protein sequence ID" value="WMI40046.1"/>
    <property type="molecule type" value="Genomic_RNA"/>
</dbReference>
<organism evidence="1">
    <name type="scientific">Rhizoctonia cerealis hypovirus</name>
    <dbReference type="NCBI Taxonomy" id="3068667"/>
    <lineage>
        <taxon>Viruses</taxon>
        <taxon>Riboviria</taxon>
        <taxon>Orthornavirae</taxon>
        <taxon>Pisuviricota</taxon>
        <taxon>Duplopiviricetes</taxon>
        <taxon>Durnavirales</taxon>
        <taxon>Hypoviridae</taxon>
    </lineage>
</organism>
<name>A0AA51BS97_9VIRU</name>
<proteinExistence type="predicted"/>
<protein>
    <submittedName>
        <fullName evidence="1">Uncharacterized protein</fullName>
    </submittedName>
</protein>
<accession>A0AA51BS97</accession>
<reference evidence="1" key="1">
    <citation type="journal article" date="2023" name="Microbiol. Spectr.">
        <title>Extreme Diversity of Mycoviruses Present in Single Strains of Rhizoctonia cerealis, the Pathogen of Wheat Sharp Eyespot.</title>
        <authorList>
            <person name="Li W."/>
            <person name="Sun H."/>
            <person name="Cao S."/>
            <person name="Zhang A."/>
            <person name="Zhang H."/>
            <person name="Shu Y."/>
            <person name="Chen H."/>
        </authorList>
    </citation>
    <scope>NUCLEOTIDE SEQUENCE</scope>
    <source>
        <strain evidence="1">RcHV-1084-1</strain>
    </source>
</reference>
<sequence length="334" mass="39279">MFISFMNGIFQYIYGCAVYRYEDLFLEECDTYLTNMICDQLVYLSDIIPTHFDYNFDSALMSRNKIVPKLSSIPIIEGEQQRKWLRTKYVDQKVFLRRLPTGVSFLHHKSDKIDIPLRCWHGVDIQYAGTFDGQSRNKGHRQTAQQQYFVKTYCLYCPINRMSRSNARDFCSSMRAAVQHFNWARGFSPAYPPPKLTPLGEQQITQIRSQTGIALQRLMRMLYQVNEFGQPFIIHLSYQVLHSKSKMVTNLELSKFKMAKQYRESLLYHVKFEYCKRINAYLQSQILSSDNVWGDCDLNCPHCEVTEGYLLEQDFDNTAKTDHFIARYEGLFCT</sequence>
<evidence type="ECO:0000313" key="1">
    <source>
        <dbReference type="EMBL" id="WMI40046.1"/>
    </source>
</evidence>
<reference evidence="1" key="2">
    <citation type="submission" date="2023-05" db="EMBL/GenBank/DDBJ databases">
        <authorList>
            <person name="Li W."/>
        </authorList>
    </citation>
    <scope>NUCLEOTIDE SEQUENCE</scope>
    <source>
        <strain evidence="1">RcHV-1084-1</strain>
    </source>
</reference>